<dbReference type="Pfam" id="PF00465">
    <property type="entry name" value="Fe-ADH"/>
    <property type="match status" value="1"/>
</dbReference>
<dbReference type="PROSITE" id="PS00913">
    <property type="entry name" value="ADH_IRON_1"/>
    <property type="match status" value="1"/>
</dbReference>
<dbReference type="EMBL" id="WHSB02000003">
    <property type="protein sequence ID" value="MCQ4630391.1"/>
    <property type="molecule type" value="Genomic_DNA"/>
</dbReference>
<evidence type="ECO:0000256" key="2">
    <source>
        <dbReference type="ARBA" id="ARBA00022723"/>
    </source>
</evidence>
<dbReference type="RefSeq" id="WP_256116634.1">
    <property type="nucleotide sequence ID" value="NZ_WHSB02000003.1"/>
</dbReference>
<evidence type="ECO:0000256" key="5">
    <source>
        <dbReference type="ARBA" id="ARBA00037918"/>
    </source>
</evidence>
<keyword evidence="11" id="KW-1185">Reference proteome</keyword>
<evidence type="ECO:0000256" key="8">
    <source>
        <dbReference type="ARBA" id="ARBA00049006"/>
    </source>
</evidence>
<evidence type="ECO:0000256" key="4">
    <source>
        <dbReference type="ARBA" id="ARBA00023027"/>
    </source>
</evidence>
<feature type="domain" description="Alcohol dehydrogenase iron-type/glycerol dehydrogenase GldA" evidence="9">
    <location>
        <begin position="8"/>
        <end position="153"/>
    </location>
</feature>
<gene>
    <name evidence="10" type="ORF">GB927_010110</name>
</gene>
<dbReference type="SUPFAM" id="SSF56796">
    <property type="entry name" value="Dehydroquinate synthase-like"/>
    <property type="match status" value="1"/>
</dbReference>
<dbReference type="EC" id="1.1.1.6" evidence="6"/>
<evidence type="ECO:0000256" key="3">
    <source>
        <dbReference type="ARBA" id="ARBA00023002"/>
    </source>
</evidence>
<keyword evidence="4" id="KW-0520">NAD</keyword>
<keyword evidence="3" id="KW-0560">Oxidoreductase</keyword>
<dbReference type="CDD" id="cd08170">
    <property type="entry name" value="GlyDH"/>
    <property type="match status" value="1"/>
</dbReference>
<protein>
    <recommendedName>
        <fullName evidence="7">Glycerol dehydrogenase</fullName>
        <ecNumber evidence="6">1.1.1.6</ecNumber>
    </recommendedName>
</protein>
<dbReference type="Gene3D" id="1.20.1090.10">
    <property type="entry name" value="Dehydroquinate synthase-like - alpha domain"/>
    <property type="match status" value="1"/>
</dbReference>
<dbReference type="InterPro" id="IPR018211">
    <property type="entry name" value="ADH_Fe_CS"/>
</dbReference>
<sequence length="362" mass="38396">MSRSFGSPSRYIQRRGEIARLGEHLAPLGRKPLVLIDAFLFERYAETLGTNLKEGFEVRFEKFGGECSDREIARVTAIAAEHGADVVVGIGGGKTLDTAKMAAHRTNARMLAVPTIASTDAPTSAVVVVYSDEGVLQEAHNLPRNPDLVLVDPEVIVAAPVRFLVAGMGDALSTWYEARANIEAGTFNYISGGFPATRAAIAIARECHAVIMEQAVKAKLAAEAGVVTQAVEDIIEANTLLSGLGFENCGVSAAHGIHDALTVLPEIHGLLHGEKVAFGVLCLLVLENRPQSEIDETLRFCRTLGLPTTLADLNITEDVPAKVRWVAEAAVKGNITHATRAPVGVQEIEAAILAADALGRAA</sequence>
<comment type="caution">
    <text evidence="10">The sequence shown here is derived from an EMBL/GenBank/DDBJ whole genome shotgun (WGS) entry which is preliminary data.</text>
</comment>
<comment type="catalytic activity">
    <reaction evidence="8">
        <text>glycerol + NAD(+) = dihydroxyacetone + NADH + H(+)</text>
        <dbReference type="Rhea" id="RHEA:13769"/>
        <dbReference type="ChEBI" id="CHEBI:15378"/>
        <dbReference type="ChEBI" id="CHEBI:16016"/>
        <dbReference type="ChEBI" id="CHEBI:17754"/>
        <dbReference type="ChEBI" id="CHEBI:57540"/>
        <dbReference type="ChEBI" id="CHEBI:57945"/>
        <dbReference type="EC" id="1.1.1.6"/>
    </reaction>
</comment>
<dbReference type="Gene3D" id="3.40.50.1970">
    <property type="match status" value="1"/>
</dbReference>
<evidence type="ECO:0000313" key="10">
    <source>
        <dbReference type="EMBL" id="MCQ4630391.1"/>
    </source>
</evidence>
<dbReference type="NCBIfam" id="NF006941">
    <property type="entry name" value="PRK09423.1"/>
    <property type="match status" value="1"/>
</dbReference>
<comment type="pathway">
    <text evidence="5">Polyol metabolism; glycerol fermentation; glycerone phosphate from glycerol (oxidative route): step 1/2.</text>
</comment>
<dbReference type="InterPro" id="IPR001670">
    <property type="entry name" value="ADH_Fe/GldA"/>
</dbReference>
<dbReference type="PANTHER" id="PTHR43616:SF5">
    <property type="entry name" value="GLYCEROL DEHYDROGENASE 1"/>
    <property type="match status" value="1"/>
</dbReference>
<dbReference type="PANTHER" id="PTHR43616">
    <property type="entry name" value="GLYCEROL DEHYDROGENASE"/>
    <property type="match status" value="1"/>
</dbReference>
<evidence type="ECO:0000256" key="7">
    <source>
        <dbReference type="ARBA" id="ARBA00040132"/>
    </source>
</evidence>
<proteinExistence type="inferred from homology"/>
<keyword evidence="2" id="KW-0479">Metal-binding</keyword>
<dbReference type="InterPro" id="IPR016205">
    <property type="entry name" value="Glycerol_DH"/>
</dbReference>
<evidence type="ECO:0000313" key="11">
    <source>
        <dbReference type="Proteomes" id="UP000996601"/>
    </source>
</evidence>
<accession>A0ABT1R5D2</accession>
<dbReference type="Proteomes" id="UP000996601">
    <property type="component" value="Unassembled WGS sequence"/>
</dbReference>
<comment type="similarity">
    <text evidence="1">Belongs to the iron-containing alcohol dehydrogenase family.</text>
</comment>
<evidence type="ECO:0000256" key="6">
    <source>
        <dbReference type="ARBA" id="ARBA00039147"/>
    </source>
</evidence>
<dbReference type="PIRSF" id="PIRSF000112">
    <property type="entry name" value="Glycerol_dehydrogenase"/>
    <property type="match status" value="1"/>
</dbReference>
<organism evidence="10 11">
    <name type="scientific">Shinella lacus</name>
    <dbReference type="NCBI Taxonomy" id="2654216"/>
    <lineage>
        <taxon>Bacteria</taxon>
        <taxon>Pseudomonadati</taxon>
        <taxon>Pseudomonadota</taxon>
        <taxon>Alphaproteobacteria</taxon>
        <taxon>Hyphomicrobiales</taxon>
        <taxon>Rhizobiaceae</taxon>
        <taxon>Shinella</taxon>
    </lineage>
</organism>
<evidence type="ECO:0000259" key="9">
    <source>
        <dbReference type="Pfam" id="PF00465"/>
    </source>
</evidence>
<name>A0ABT1R5D2_9HYPH</name>
<reference evidence="10" key="1">
    <citation type="submission" date="2021-07" db="EMBL/GenBank/DDBJ databases">
        <title>Shinella sp. nov., a novel member of the genus Shinella from water.</title>
        <authorList>
            <person name="Deng Y."/>
        </authorList>
    </citation>
    <scope>NUCLEOTIDE SEQUENCE</scope>
    <source>
        <strain evidence="10">CPCC 100929</strain>
    </source>
</reference>
<evidence type="ECO:0000256" key="1">
    <source>
        <dbReference type="ARBA" id="ARBA00007358"/>
    </source>
</evidence>